<keyword evidence="6" id="KW-1185">Reference proteome</keyword>
<accession>A0ABR2LU21</accession>
<evidence type="ECO:0000259" key="4">
    <source>
        <dbReference type="PROSITE" id="PS50206"/>
    </source>
</evidence>
<dbReference type="InterPro" id="IPR001763">
    <property type="entry name" value="Rhodanese-like_dom"/>
</dbReference>
<reference evidence="5 6" key="1">
    <citation type="journal article" date="2022" name="Nat. Plants">
        <title>Genomes of leafy and leafless Platanthera orchids illuminate the evolution of mycoheterotrophy.</title>
        <authorList>
            <person name="Li M.H."/>
            <person name="Liu K.W."/>
            <person name="Li Z."/>
            <person name="Lu H.C."/>
            <person name="Ye Q.L."/>
            <person name="Zhang D."/>
            <person name="Wang J.Y."/>
            <person name="Li Y.F."/>
            <person name="Zhong Z.M."/>
            <person name="Liu X."/>
            <person name="Yu X."/>
            <person name="Liu D.K."/>
            <person name="Tu X.D."/>
            <person name="Liu B."/>
            <person name="Hao Y."/>
            <person name="Liao X.Y."/>
            <person name="Jiang Y.T."/>
            <person name="Sun W.H."/>
            <person name="Chen J."/>
            <person name="Chen Y.Q."/>
            <person name="Ai Y."/>
            <person name="Zhai J.W."/>
            <person name="Wu S.S."/>
            <person name="Zhou Z."/>
            <person name="Hsiao Y.Y."/>
            <person name="Wu W.L."/>
            <person name="Chen Y.Y."/>
            <person name="Lin Y.F."/>
            <person name="Hsu J.L."/>
            <person name="Li C.Y."/>
            <person name="Wang Z.W."/>
            <person name="Zhao X."/>
            <person name="Zhong W.Y."/>
            <person name="Ma X.K."/>
            <person name="Ma L."/>
            <person name="Huang J."/>
            <person name="Chen G.Z."/>
            <person name="Huang M.Z."/>
            <person name="Huang L."/>
            <person name="Peng D.H."/>
            <person name="Luo Y.B."/>
            <person name="Zou S.Q."/>
            <person name="Chen S.P."/>
            <person name="Lan S."/>
            <person name="Tsai W.C."/>
            <person name="Van de Peer Y."/>
            <person name="Liu Z.J."/>
        </authorList>
    </citation>
    <scope>NUCLEOTIDE SEQUENCE [LARGE SCALE GENOMIC DNA]</scope>
    <source>
        <strain evidence="5">Lor288</strain>
    </source>
</reference>
<evidence type="ECO:0000313" key="6">
    <source>
        <dbReference type="Proteomes" id="UP001412067"/>
    </source>
</evidence>
<sequence length="1184" mass="132501">MAEEADDIARLQKTLNSDPENPSHHFNIGIFWWKKGDEVSGDESKGFKAKAVEHFVTSAKLNPSDGASFRFLGHYYSAVTVDVQRAIKCYQRALSLCPDDFEAGEAFCDLLDASGKESLQIAVCQEASEKSPRAFWAFRRLGYLQVHHKKWEEAVRSLQHAIRGYPTCADLWEALGHAYHRLGRLTAANKSFGRAIELEDSRIFSLIESGNIHLMLGTFRKGIEMFRLALEASPHNLAAHFGLASALLGLSKECASMGAYEWGASLLKEASGITIACSQLSSNFSSVWKLHGDIQIAYAMCITWEDPMTGSIIDEWNFKESINEWKNRCLASAKKALLLYQRALHLTPWQSNIYADIAVALDLVNSLDEKEKADHDTQQLSERMSLGSLIFEGINVDFWVILACITKDHALKQHALIRSLQLDTSSAVSWAYLGKLYIKLGENQLASQAIDHARSLDPSLALAWAGMSVASHHRNYSLSETYESCFRAVQLMPLAEFQIGLGMLATLSGHLSSPQVFAAVCQSIRRAPYYPESHNLHGLICEACSDYQSAISAYRLARFALRISTNYPEAIKSSLTDVSVNLARALCQAGHMLEAEQEFETLDKDSMLDIKVLQIYAVVLWKLGKNDQALHVARNLAKNVSTMEKTSGTAAIGLICQLIYHISGLEVAISTLSKLPREYLSGAKMSLIISAVNALDSRNRLQLLLPTGLSSFDAYDLIVEIHAIKAMNKMIQSGSEKFPDIQSSLKYLKKVLHLYPDSRLLRDHLGSLLLYSGDWLASHLAPRCTVLQTEYPIRTGIKSSKVHGAAGVACFSGCVTKPKFSFPTCKCQPTHGLPVINHLQKLLRQEPWNHEARYLLVLNLLQRAREEKFPPHLCLCLKRLISVSLCDETYMRSQISKYQRFILLLSASEISLQSLDYAGCTNYAASALVVLPSYEEAFFVHLQLCRAYAAQEDLTNVRNEYMNCLKIKTVNQIGWLSLKYLESRYQLRNGDNTVESNFKMCLKEEHSSTNMWKAVFGLVCAMCFILDKDFINAEQALAHACSISKTESCILLAHGAVCMELARQQMGSQCLSRAVRSLVKAQATSPFPLPIISALLAQVEGSLGAKAKWERNLRLEWFSWPAEMRPAELYFQMHILAKQTIAISDKNMNIESYQSPERWVLRAIHANPSCPRYWKVLRKLIVGS</sequence>
<dbReference type="Pfam" id="PF13432">
    <property type="entry name" value="TPR_16"/>
    <property type="match status" value="1"/>
</dbReference>
<dbReference type="PANTHER" id="PTHR15704:SF7">
    <property type="entry name" value="SUPERKILLER COMPLEX PROTEIN 3"/>
    <property type="match status" value="1"/>
</dbReference>
<keyword evidence="2 3" id="KW-0802">TPR repeat</keyword>
<feature type="repeat" description="TPR" evidence="3">
    <location>
        <begin position="169"/>
        <end position="202"/>
    </location>
</feature>
<feature type="domain" description="Rhodanese" evidence="4">
    <location>
        <begin position="105"/>
        <end position="160"/>
    </location>
</feature>
<dbReference type="InterPro" id="IPR019734">
    <property type="entry name" value="TPR_rpt"/>
</dbReference>
<dbReference type="PROSITE" id="PS50005">
    <property type="entry name" value="TPR"/>
    <property type="match status" value="3"/>
</dbReference>
<comment type="caution">
    <text evidence="5">The sequence shown here is derived from an EMBL/GenBank/DDBJ whole genome shotgun (WGS) entry which is preliminary data.</text>
</comment>
<evidence type="ECO:0000313" key="5">
    <source>
        <dbReference type="EMBL" id="KAK8950371.1"/>
    </source>
</evidence>
<protein>
    <recommendedName>
        <fullName evidence="4">Rhodanese domain-containing protein</fullName>
    </recommendedName>
</protein>
<dbReference type="InterPro" id="IPR011990">
    <property type="entry name" value="TPR-like_helical_dom_sf"/>
</dbReference>
<dbReference type="Proteomes" id="UP001412067">
    <property type="component" value="Unassembled WGS sequence"/>
</dbReference>
<dbReference type="SMART" id="SM00028">
    <property type="entry name" value="TPR"/>
    <property type="match status" value="5"/>
</dbReference>
<feature type="repeat" description="TPR" evidence="3">
    <location>
        <begin position="203"/>
        <end position="236"/>
    </location>
</feature>
<dbReference type="PROSITE" id="PS50206">
    <property type="entry name" value="RHODANESE_3"/>
    <property type="match status" value="1"/>
</dbReference>
<dbReference type="Gene3D" id="1.25.40.10">
    <property type="entry name" value="Tetratricopeptide repeat domain"/>
    <property type="match status" value="3"/>
</dbReference>
<evidence type="ECO:0000256" key="1">
    <source>
        <dbReference type="ARBA" id="ARBA00022737"/>
    </source>
</evidence>
<dbReference type="InterPro" id="IPR039226">
    <property type="entry name" value="Ski3/TTC37"/>
</dbReference>
<dbReference type="SUPFAM" id="SSF48452">
    <property type="entry name" value="TPR-like"/>
    <property type="match status" value="3"/>
</dbReference>
<organism evidence="5 6">
    <name type="scientific">Platanthera guangdongensis</name>
    <dbReference type="NCBI Taxonomy" id="2320717"/>
    <lineage>
        <taxon>Eukaryota</taxon>
        <taxon>Viridiplantae</taxon>
        <taxon>Streptophyta</taxon>
        <taxon>Embryophyta</taxon>
        <taxon>Tracheophyta</taxon>
        <taxon>Spermatophyta</taxon>
        <taxon>Magnoliopsida</taxon>
        <taxon>Liliopsida</taxon>
        <taxon>Asparagales</taxon>
        <taxon>Orchidaceae</taxon>
        <taxon>Orchidoideae</taxon>
        <taxon>Orchideae</taxon>
        <taxon>Orchidinae</taxon>
        <taxon>Platanthera</taxon>
    </lineage>
</organism>
<gene>
    <name evidence="5" type="ORF">KSP40_PGU012231</name>
</gene>
<feature type="repeat" description="TPR" evidence="3">
    <location>
        <begin position="427"/>
        <end position="460"/>
    </location>
</feature>
<evidence type="ECO:0000256" key="3">
    <source>
        <dbReference type="PROSITE-ProRule" id="PRU00339"/>
    </source>
</evidence>
<proteinExistence type="predicted"/>
<keyword evidence="1" id="KW-0677">Repeat</keyword>
<name>A0ABR2LU21_9ASPA</name>
<dbReference type="PANTHER" id="PTHR15704">
    <property type="entry name" value="SUPERKILLER 3 PROTEIN-RELATED"/>
    <property type="match status" value="1"/>
</dbReference>
<dbReference type="EMBL" id="JBBWWR010000015">
    <property type="protein sequence ID" value="KAK8950371.1"/>
    <property type="molecule type" value="Genomic_DNA"/>
</dbReference>
<evidence type="ECO:0000256" key="2">
    <source>
        <dbReference type="ARBA" id="ARBA00022803"/>
    </source>
</evidence>